<dbReference type="SFLD" id="SFLDG00179">
    <property type="entry name" value="mandelate_racemase"/>
    <property type="match status" value="1"/>
</dbReference>
<dbReference type="PANTHER" id="PTHR13794">
    <property type="entry name" value="ENOLASE SUPERFAMILY, MANDELATE RACEMASE"/>
    <property type="match status" value="1"/>
</dbReference>
<gene>
    <name evidence="5" type="ORF">EV650_3329</name>
</gene>
<evidence type="ECO:0000256" key="1">
    <source>
        <dbReference type="ARBA" id="ARBA00001946"/>
    </source>
</evidence>
<protein>
    <submittedName>
        <fullName evidence="5">L-alanine-DL-glutamate epimerase-like enolase superfamily enzyme</fullName>
    </submittedName>
</protein>
<dbReference type="InterPro" id="IPR029065">
    <property type="entry name" value="Enolase_C-like"/>
</dbReference>
<dbReference type="Gene3D" id="3.30.390.10">
    <property type="entry name" value="Enolase-like, N-terminal domain"/>
    <property type="match status" value="1"/>
</dbReference>
<sequence length="379" mass="41505">MSIITKIETFVSGTLCVVRVTTDDGLIGYGQTAPSVPEITEQVLHRLVARHFLGRDPWELAALVDETVRAEYKYLGGFLFRAISGVDTAIWDLQGRATGQPVYKLLGGAVRDRVPVYASSMSREIPVDEEVGRIADAVEKYGLRCAKVKIGIRNGRDAELWEGRTAALVPAMRKHFGDDFWLSADANGAYSPGGAVQVGRKLEEYGVFHLEEPNPCWELDNMKYVADHLDLPIGAGEQEWSLEIIRRMIAERLVDVIQPDVCYVGGMTRARQVAQLADLNGIPCTPHSSGHSLIKIFTAHLVMASPACTQFQEWSVEPPGSVSASSSKEPRLAGVSSEVYGPIPSVQDGYITLDDTPGWGVEILPSFLEKAERHVTGLE</sequence>
<dbReference type="InterPro" id="IPR013341">
    <property type="entry name" value="Mandelate_racemase_N_dom"/>
</dbReference>
<evidence type="ECO:0000256" key="2">
    <source>
        <dbReference type="ARBA" id="ARBA00022723"/>
    </source>
</evidence>
<dbReference type="InterPro" id="IPR018110">
    <property type="entry name" value="Mandel_Rmase/mucon_lact_enz_CS"/>
</dbReference>
<proteinExistence type="predicted"/>
<dbReference type="GO" id="GO:0016836">
    <property type="term" value="F:hydro-lyase activity"/>
    <property type="evidence" value="ECO:0007669"/>
    <property type="project" value="TreeGrafter"/>
</dbReference>
<dbReference type="SUPFAM" id="SSF51604">
    <property type="entry name" value="Enolase C-terminal domain-like"/>
    <property type="match status" value="1"/>
</dbReference>
<dbReference type="Pfam" id="PF13378">
    <property type="entry name" value="MR_MLE_C"/>
    <property type="match status" value="1"/>
</dbReference>
<dbReference type="Gene3D" id="3.20.20.120">
    <property type="entry name" value="Enolase-like C-terminal domain"/>
    <property type="match status" value="1"/>
</dbReference>
<dbReference type="GO" id="GO:0016052">
    <property type="term" value="P:carbohydrate catabolic process"/>
    <property type="evidence" value="ECO:0007669"/>
    <property type="project" value="TreeGrafter"/>
</dbReference>
<evidence type="ECO:0000256" key="3">
    <source>
        <dbReference type="ARBA" id="ARBA00022842"/>
    </source>
</evidence>
<name>A0A4R8A800_9ACTN</name>
<comment type="caution">
    <text evidence="5">The sequence shown here is derived from an EMBL/GenBank/DDBJ whole genome shotgun (WGS) entry which is preliminary data.</text>
</comment>
<keyword evidence="6" id="KW-1185">Reference proteome</keyword>
<reference evidence="5 6" key="1">
    <citation type="submission" date="2019-03" db="EMBL/GenBank/DDBJ databases">
        <title>Genomic Encyclopedia of Type Strains, Phase III (KMG-III): the genomes of soil and plant-associated and newly described type strains.</title>
        <authorList>
            <person name="Whitman W."/>
        </authorList>
    </citation>
    <scope>NUCLEOTIDE SEQUENCE [LARGE SCALE GENOMIC DNA]</scope>
    <source>
        <strain evidence="5 6">VKM Ac-2570</strain>
    </source>
</reference>
<dbReference type="AlphaFoldDB" id="A0A4R8A800"/>
<dbReference type="GO" id="GO:0000287">
    <property type="term" value="F:magnesium ion binding"/>
    <property type="evidence" value="ECO:0007669"/>
    <property type="project" value="TreeGrafter"/>
</dbReference>
<evidence type="ECO:0000259" key="4">
    <source>
        <dbReference type="SMART" id="SM00922"/>
    </source>
</evidence>
<feature type="domain" description="Mandelate racemase/muconate lactonizing enzyme C-terminal" evidence="4">
    <location>
        <begin position="128"/>
        <end position="232"/>
    </location>
</feature>
<dbReference type="SUPFAM" id="SSF54826">
    <property type="entry name" value="Enolase N-terminal domain-like"/>
    <property type="match status" value="1"/>
</dbReference>
<dbReference type="InterPro" id="IPR013342">
    <property type="entry name" value="Mandelate_racemase_C"/>
</dbReference>
<dbReference type="RefSeq" id="WP_134119625.1">
    <property type="nucleotide sequence ID" value="NZ_SODF01000001.1"/>
</dbReference>
<accession>A0A4R8A800</accession>
<dbReference type="Proteomes" id="UP000295447">
    <property type="component" value="Unassembled WGS sequence"/>
</dbReference>
<dbReference type="PANTHER" id="PTHR13794:SF58">
    <property type="entry name" value="MITOCHONDRIAL ENOLASE SUPERFAMILY MEMBER 1"/>
    <property type="match status" value="1"/>
</dbReference>
<organism evidence="5 6">
    <name type="scientific">Kribbella kalugense</name>
    <dbReference type="NCBI Taxonomy" id="2512221"/>
    <lineage>
        <taxon>Bacteria</taxon>
        <taxon>Bacillati</taxon>
        <taxon>Actinomycetota</taxon>
        <taxon>Actinomycetes</taxon>
        <taxon>Propionibacteriales</taxon>
        <taxon>Kribbellaceae</taxon>
        <taxon>Kribbella</taxon>
    </lineage>
</organism>
<comment type="cofactor">
    <cofactor evidence="1">
        <name>Mg(2+)</name>
        <dbReference type="ChEBI" id="CHEBI:18420"/>
    </cofactor>
</comment>
<dbReference type="CDD" id="cd03316">
    <property type="entry name" value="MR_like"/>
    <property type="match status" value="1"/>
</dbReference>
<dbReference type="InterPro" id="IPR046945">
    <property type="entry name" value="RHMD-like"/>
</dbReference>
<keyword evidence="3" id="KW-0460">Magnesium</keyword>
<keyword evidence="2" id="KW-0479">Metal-binding</keyword>
<dbReference type="SMART" id="SM00922">
    <property type="entry name" value="MR_MLE"/>
    <property type="match status" value="1"/>
</dbReference>
<dbReference type="Pfam" id="PF02746">
    <property type="entry name" value="MR_MLE_N"/>
    <property type="match status" value="1"/>
</dbReference>
<evidence type="ECO:0000313" key="6">
    <source>
        <dbReference type="Proteomes" id="UP000295447"/>
    </source>
</evidence>
<dbReference type="InterPro" id="IPR029017">
    <property type="entry name" value="Enolase-like_N"/>
</dbReference>
<dbReference type="InterPro" id="IPR036849">
    <property type="entry name" value="Enolase-like_C_sf"/>
</dbReference>
<dbReference type="PROSITE" id="PS00909">
    <property type="entry name" value="MR_MLE_2"/>
    <property type="match status" value="1"/>
</dbReference>
<dbReference type="SFLD" id="SFLDS00001">
    <property type="entry name" value="Enolase"/>
    <property type="match status" value="1"/>
</dbReference>
<dbReference type="GO" id="GO:0009063">
    <property type="term" value="P:amino acid catabolic process"/>
    <property type="evidence" value="ECO:0007669"/>
    <property type="project" value="InterPro"/>
</dbReference>
<dbReference type="EMBL" id="SODF01000001">
    <property type="protein sequence ID" value="TDW24450.1"/>
    <property type="molecule type" value="Genomic_DNA"/>
</dbReference>
<evidence type="ECO:0000313" key="5">
    <source>
        <dbReference type="EMBL" id="TDW24450.1"/>
    </source>
</evidence>
<dbReference type="OrthoDB" id="5168231at2"/>